<keyword evidence="6" id="KW-1185">Reference proteome</keyword>
<comment type="caution">
    <text evidence="5">The sequence shown here is derived from an EMBL/GenBank/DDBJ whole genome shotgun (WGS) entry which is preliminary data.</text>
</comment>
<dbReference type="EMBL" id="CAJNOL010010035">
    <property type="protein sequence ID" value="CAF1647153.1"/>
    <property type="molecule type" value="Genomic_DNA"/>
</dbReference>
<protein>
    <recommendedName>
        <fullName evidence="7">SHSP domain-containing protein</fullName>
    </recommendedName>
</protein>
<dbReference type="InterPro" id="IPR008978">
    <property type="entry name" value="HSP20-like_chaperone"/>
</dbReference>
<evidence type="ECO:0000313" key="5">
    <source>
        <dbReference type="EMBL" id="CAF1647153.1"/>
    </source>
</evidence>
<dbReference type="Gene3D" id="2.60.40.790">
    <property type="match status" value="1"/>
</dbReference>
<dbReference type="InterPro" id="IPR002068">
    <property type="entry name" value="A-crystallin/Hsp20_dom"/>
</dbReference>
<evidence type="ECO:0000313" key="4">
    <source>
        <dbReference type="EMBL" id="CAF1477886.1"/>
    </source>
</evidence>
<comment type="similarity">
    <text evidence="1">Belongs to the SDO1/SBDS family.</text>
</comment>
<dbReference type="Proteomes" id="UP000663870">
    <property type="component" value="Unassembled WGS sequence"/>
</dbReference>
<organism evidence="5 6">
    <name type="scientific">Rotaria sordida</name>
    <dbReference type="NCBI Taxonomy" id="392033"/>
    <lineage>
        <taxon>Eukaryota</taxon>
        <taxon>Metazoa</taxon>
        <taxon>Spiralia</taxon>
        <taxon>Gnathifera</taxon>
        <taxon>Rotifera</taxon>
        <taxon>Eurotatoria</taxon>
        <taxon>Bdelloidea</taxon>
        <taxon>Philodinida</taxon>
        <taxon>Philodinidae</taxon>
        <taxon>Rotaria</taxon>
    </lineage>
</organism>
<feature type="domain" description="Ribosome maturation protein SDO1/SBDS central" evidence="3">
    <location>
        <begin position="149"/>
        <end position="197"/>
    </location>
</feature>
<evidence type="ECO:0000313" key="6">
    <source>
        <dbReference type="Proteomes" id="UP000663870"/>
    </source>
</evidence>
<sequence>MQKQFNNYFRDLKTNRSLNNHSFDEHDKLHSIKIDYLFLFPSFYLENGLVITEPEEIKINAHNGILTLSTKKEKNYFLHESPQTYISPKELKTNDLKSTYTENGILSIETPLPKDEPKHSQIRIERILEKSELQVSDKERAQRLENTYKEITSLVSGKCINLETKCPYTISMIGQAMRDIHFSFNRNRNAKQQVEIVL</sequence>
<reference evidence="5" key="1">
    <citation type="submission" date="2021-02" db="EMBL/GenBank/DDBJ databases">
        <authorList>
            <person name="Nowell W R."/>
        </authorList>
    </citation>
    <scope>NUCLEOTIDE SEQUENCE</scope>
</reference>
<evidence type="ECO:0008006" key="7">
    <source>
        <dbReference type="Google" id="ProtNLM"/>
    </source>
</evidence>
<dbReference type="Gene3D" id="1.10.10.900">
    <property type="entry name" value="SBDS protein C-terminal domain, subdomain 1"/>
    <property type="match status" value="1"/>
</dbReference>
<dbReference type="PANTHER" id="PTHR10927">
    <property type="entry name" value="RIBOSOME MATURATION PROTEIN SBDS"/>
    <property type="match status" value="1"/>
</dbReference>
<dbReference type="InterPro" id="IPR037188">
    <property type="entry name" value="Sdo1/SBDS_central_sf"/>
</dbReference>
<dbReference type="Pfam" id="PF09377">
    <property type="entry name" value="SBDS_domain_II"/>
    <property type="match status" value="1"/>
</dbReference>
<dbReference type="PANTHER" id="PTHR10927:SF1">
    <property type="entry name" value="RIBOSOME MATURATION PROTEIN SBDS"/>
    <property type="match status" value="1"/>
</dbReference>
<feature type="domain" description="SHSP" evidence="2">
    <location>
        <begin position="53"/>
        <end position="124"/>
    </location>
</feature>
<dbReference type="SUPFAM" id="SSF109728">
    <property type="entry name" value="Hypothetical protein AF0491, middle domain"/>
    <property type="match status" value="1"/>
</dbReference>
<dbReference type="EMBL" id="CAJNOH010008347">
    <property type="protein sequence ID" value="CAF1477886.1"/>
    <property type="molecule type" value="Genomic_DNA"/>
</dbReference>
<dbReference type="Pfam" id="PF00011">
    <property type="entry name" value="HSP20"/>
    <property type="match status" value="1"/>
</dbReference>
<evidence type="ECO:0000259" key="3">
    <source>
        <dbReference type="Pfam" id="PF09377"/>
    </source>
</evidence>
<dbReference type="Proteomes" id="UP000663854">
    <property type="component" value="Unassembled WGS sequence"/>
</dbReference>
<dbReference type="InterPro" id="IPR018978">
    <property type="entry name" value="SDO1/SBDS_central"/>
</dbReference>
<dbReference type="GO" id="GO:0042254">
    <property type="term" value="P:ribosome biogenesis"/>
    <property type="evidence" value="ECO:0007669"/>
    <property type="project" value="InterPro"/>
</dbReference>
<proteinExistence type="inferred from homology"/>
<name>A0A816EII8_9BILA</name>
<evidence type="ECO:0000256" key="1">
    <source>
        <dbReference type="ARBA" id="ARBA00007433"/>
    </source>
</evidence>
<dbReference type="InterPro" id="IPR039100">
    <property type="entry name" value="Sdo1/SBDS-like"/>
</dbReference>
<accession>A0A816EII8</accession>
<dbReference type="AlphaFoldDB" id="A0A816EII8"/>
<gene>
    <name evidence="5" type="ORF">JXQ802_LOCUS54053</name>
    <name evidence="4" type="ORF">PYM288_LOCUS37631</name>
</gene>
<evidence type="ECO:0000259" key="2">
    <source>
        <dbReference type="Pfam" id="PF00011"/>
    </source>
</evidence>